<keyword evidence="2" id="KW-1185">Reference proteome</keyword>
<dbReference type="EMBL" id="QWDD01000001">
    <property type="protein sequence ID" value="RNJ50215.1"/>
    <property type="molecule type" value="Genomic_DNA"/>
</dbReference>
<comment type="caution">
    <text evidence="1">The sequence shown here is derived from an EMBL/GenBank/DDBJ whole genome shotgun (WGS) entry which is preliminary data.</text>
</comment>
<sequence>MSDKYSVEFNEPQSGGHPHDLLARLYREIGISAVAAALEVEQFARHETAAVERLDDHRMPPAMLLGDELAA</sequence>
<dbReference type="Proteomes" id="UP000268623">
    <property type="component" value="Unassembled WGS sequence"/>
</dbReference>
<organism evidence="1 2">
    <name type="scientific">Methylocystis hirsuta</name>
    <dbReference type="NCBI Taxonomy" id="369798"/>
    <lineage>
        <taxon>Bacteria</taxon>
        <taxon>Pseudomonadati</taxon>
        <taxon>Pseudomonadota</taxon>
        <taxon>Alphaproteobacteria</taxon>
        <taxon>Hyphomicrobiales</taxon>
        <taxon>Methylocystaceae</taxon>
        <taxon>Methylocystis</taxon>
    </lineage>
</organism>
<protein>
    <submittedName>
        <fullName evidence="1">Uncharacterized protein</fullName>
    </submittedName>
</protein>
<dbReference type="RefSeq" id="WP_123176161.1">
    <property type="nucleotide sequence ID" value="NZ_QWDD01000001.1"/>
</dbReference>
<name>A0A3M9XQV2_9HYPH</name>
<evidence type="ECO:0000313" key="2">
    <source>
        <dbReference type="Proteomes" id="UP000268623"/>
    </source>
</evidence>
<proteinExistence type="predicted"/>
<evidence type="ECO:0000313" key="1">
    <source>
        <dbReference type="EMBL" id="RNJ50215.1"/>
    </source>
</evidence>
<reference evidence="1 2" key="1">
    <citation type="submission" date="2018-08" db="EMBL/GenBank/DDBJ databases">
        <title>Genome sequence of Methylocystis hirsuta CSC1, a methanotroph able to accumulate PHAs.</title>
        <authorList>
            <person name="Bordel S."/>
            <person name="Rodriguez E."/>
            <person name="Gancedo J."/>
            <person name="Munoz R."/>
        </authorList>
    </citation>
    <scope>NUCLEOTIDE SEQUENCE [LARGE SCALE GENOMIC DNA]</scope>
    <source>
        <strain evidence="1 2">CSC1</strain>
    </source>
</reference>
<accession>A0A3M9XQV2</accession>
<dbReference type="OrthoDB" id="8454372at2"/>
<gene>
    <name evidence="1" type="ORF">D1O30_12030</name>
</gene>
<dbReference type="AlphaFoldDB" id="A0A3M9XQV2"/>